<dbReference type="RefSeq" id="XP_033527831.1">
    <property type="nucleotide sequence ID" value="XM_033665504.1"/>
</dbReference>
<dbReference type="Proteomes" id="UP000799771">
    <property type="component" value="Unassembled WGS sequence"/>
</dbReference>
<dbReference type="CDD" id="cd11693">
    <property type="entry name" value="HRI1_C_like"/>
    <property type="match status" value="1"/>
</dbReference>
<keyword evidence="3" id="KW-1185">Reference proteome</keyword>
<evidence type="ECO:0000313" key="3">
    <source>
        <dbReference type="Proteomes" id="UP000799771"/>
    </source>
</evidence>
<dbReference type="OrthoDB" id="4045395at2759"/>
<dbReference type="InterPro" id="IPR031818">
    <property type="entry name" value="Hri1"/>
</dbReference>
<accession>A0A6A6AR66</accession>
<reference evidence="2" key="1">
    <citation type="journal article" date="2020" name="Stud. Mycol.">
        <title>101 Dothideomycetes genomes: a test case for predicting lifestyles and emergence of pathogens.</title>
        <authorList>
            <person name="Haridas S."/>
            <person name="Albert R."/>
            <person name="Binder M."/>
            <person name="Bloem J."/>
            <person name="Labutti K."/>
            <person name="Salamov A."/>
            <person name="Andreopoulos B."/>
            <person name="Baker S."/>
            <person name="Barry K."/>
            <person name="Bills G."/>
            <person name="Bluhm B."/>
            <person name="Cannon C."/>
            <person name="Castanera R."/>
            <person name="Culley D."/>
            <person name="Daum C."/>
            <person name="Ezra D."/>
            <person name="Gonzalez J."/>
            <person name="Henrissat B."/>
            <person name="Kuo A."/>
            <person name="Liang C."/>
            <person name="Lipzen A."/>
            <person name="Lutzoni F."/>
            <person name="Magnuson J."/>
            <person name="Mondo S."/>
            <person name="Nolan M."/>
            <person name="Ohm R."/>
            <person name="Pangilinan J."/>
            <person name="Park H.-J."/>
            <person name="Ramirez L."/>
            <person name="Alfaro M."/>
            <person name="Sun H."/>
            <person name="Tritt A."/>
            <person name="Yoshinaga Y."/>
            <person name="Zwiers L.-H."/>
            <person name="Turgeon B."/>
            <person name="Goodwin S."/>
            <person name="Spatafora J."/>
            <person name="Crous P."/>
            <person name="Grigoriev I."/>
        </authorList>
    </citation>
    <scope>NUCLEOTIDE SEQUENCE</scope>
    <source>
        <strain evidence="2">CBS 119687</strain>
    </source>
</reference>
<feature type="region of interest" description="Disordered" evidence="1">
    <location>
        <begin position="1"/>
        <end position="55"/>
    </location>
</feature>
<dbReference type="EMBL" id="ML977499">
    <property type="protein sequence ID" value="KAF2133444.1"/>
    <property type="molecule type" value="Genomic_DNA"/>
</dbReference>
<dbReference type="AlphaFoldDB" id="A0A6A6AR66"/>
<dbReference type="GeneID" id="54405936"/>
<evidence type="ECO:0008006" key="4">
    <source>
        <dbReference type="Google" id="ProtNLM"/>
    </source>
</evidence>
<evidence type="ECO:0000313" key="2">
    <source>
        <dbReference type="EMBL" id="KAF2133444.1"/>
    </source>
</evidence>
<name>A0A6A6AR66_9PLEO</name>
<evidence type="ECO:0000256" key="1">
    <source>
        <dbReference type="SAM" id="MobiDB-lite"/>
    </source>
</evidence>
<sequence>MVREEKDSADEVNTKTLADSYNGANSDKTSSTSSDPGEVIYTPPESVASMSSTKEGDMTSIPQAVQEADAANISIREYIYFMPYPLPKGTPIPYTVGLPDKNPLNLPPKPFEPTSTLVLTSPNHTFVDIRFFKPMRPGEETLLPNRGEIERLEWCFAGQSESHPIVPGVTHSTWMHWLDSRHPVAAPNMPVDEGDMYPIDTDLTLEHGHAFQPLMHAVKTHEEMWRDVSTLSTNSTGSKICVVLRCHADAAGVRGVIVRVGQFCQGIVMKGEQVTAERWEFDFEGEGKEETGNWKRIGKVGDLFLPCAVAFRPEILKQGGRVKYWDFEWVVEDVWEWM</sequence>
<protein>
    <recommendedName>
        <fullName evidence="4">Protein HRI1</fullName>
    </recommendedName>
</protein>
<feature type="compositionally biased region" description="Polar residues" evidence="1">
    <location>
        <begin position="14"/>
        <end position="35"/>
    </location>
</feature>
<proteinExistence type="predicted"/>
<dbReference type="Pfam" id="PF16815">
    <property type="entry name" value="HRI1"/>
    <property type="match status" value="1"/>
</dbReference>
<dbReference type="Gene3D" id="2.40.128.320">
    <property type="entry name" value="Protein HRI1, N-terminal domain"/>
    <property type="match status" value="1"/>
</dbReference>
<gene>
    <name evidence="2" type="ORF">P153DRAFT_332231</name>
</gene>
<dbReference type="InterPro" id="IPR043047">
    <property type="entry name" value="Hri1_N_sf"/>
</dbReference>
<organism evidence="2 3">
    <name type="scientific">Dothidotthia symphoricarpi CBS 119687</name>
    <dbReference type="NCBI Taxonomy" id="1392245"/>
    <lineage>
        <taxon>Eukaryota</taxon>
        <taxon>Fungi</taxon>
        <taxon>Dikarya</taxon>
        <taxon>Ascomycota</taxon>
        <taxon>Pezizomycotina</taxon>
        <taxon>Dothideomycetes</taxon>
        <taxon>Pleosporomycetidae</taxon>
        <taxon>Pleosporales</taxon>
        <taxon>Dothidotthiaceae</taxon>
        <taxon>Dothidotthia</taxon>
    </lineage>
</organism>